<keyword evidence="2" id="KW-1185">Reference proteome</keyword>
<organism evidence="1 2">
    <name type="scientific">Trichinella nativa</name>
    <dbReference type="NCBI Taxonomy" id="6335"/>
    <lineage>
        <taxon>Eukaryota</taxon>
        <taxon>Metazoa</taxon>
        <taxon>Ecdysozoa</taxon>
        <taxon>Nematoda</taxon>
        <taxon>Enoplea</taxon>
        <taxon>Dorylaimia</taxon>
        <taxon>Trichinellida</taxon>
        <taxon>Trichinellidae</taxon>
        <taxon>Trichinella</taxon>
    </lineage>
</organism>
<dbReference type="Proteomes" id="UP000054721">
    <property type="component" value="Unassembled WGS sequence"/>
</dbReference>
<evidence type="ECO:0000313" key="2">
    <source>
        <dbReference type="Proteomes" id="UP000054721"/>
    </source>
</evidence>
<dbReference type="AlphaFoldDB" id="A0A0V1L1D4"/>
<sequence length="136" mass="15041">MLATQICQLAVDCILNDLQARSSDRLTAKPMSYRSFVCDTRTSLDHTLAQPLYSINLGDPPLFSPGSVCQVGQDATYIPQNEPAHDDSYNLIVLIRGEMQFQKCRTVDLQVQELLATGGKEKHVRVVNGAVWCASE</sequence>
<dbReference type="EMBL" id="JYDW01000175">
    <property type="protein sequence ID" value="KRZ53068.1"/>
    <property type="molecule type" value="Genomic_DNA"/>
</dbReference>
<dbReference type="OrthoDB" id="5939650at2759"/>
<reference evidence="1 2" key="1">
    <citation type="submission" date="2015-05" db="EMBL/GenBank/DDBJ databases">
        <title>Evolution of Trichinella species and genotypes.</title>
        <authorList>
            <person name="Korhonen P.K."/>
            <person name="Edoardo P."/>
            <person name="Giuseppe L.R."/>
            <person name="Gasser R.B."/>
        </authorList>
    </citation>
    <scope>NUCLEOTIDE SEQUENCE [LARGE SCALE GENOMIC DNA]</scope>
    <source>
        <strain evidence="1">ISS10</strain>
    </source>
</reference>
<accession>A0A0V1L1D4</accession>
<gene>
    <name evidence="1" type="ORF">T02_10778</name>
</gene>
<name>A0A0V1L1D4_9BILA</name>
<comment type="caution">
    <text evidence="1">The sequence shown here is derived from an EMBL/GenBank/DDBJ whole genome shotgun (WGS) entry which is preliminary data.</text>
</comment>
<proteinExistence type="predicted"/>
<evidence type="ECO:0000313" key="1">
    <source>
        <dbReference type="EMBL" id="KRZ53068.1"/>
    </source>
</evidence>
<protein>
    <submittedName>
        <fullName evidence="1">Uncharacterized protein</fullName>
    </submittedName>
</protein>